<evidence type="ECO:0000313" key="5">
    <source>
        <dbReference type="Proteomes" id="UP000214588"/>
    </source>
</evidence>
<dbReference type="CDD" id="cd03424">
    <property type="entry name" value="NUDIX_ADPRase_Nudt5_UGPPase_Nudt14"/>
    <property type="match status" value="1"/>
</dbReference>
<gene>
    <name evidence="4" type="ORF">CDO51_05385</name>
</gene>
<accession>A0A226BYA1</accession>
<dbReference type="PANTHER" id="PTHR11839">
    <property type="entry name" value="UDP/ADP-SUGAR PYROPHOSPHATASE"/>
    <property type="match status" value="1"/>
</dbReference>
<dbReference type="OrthoDB" id="9806150at2"/>
<dbReference type="InterPro" id="IPR015797">
    <property type="entry name" value="NUDIX_hydrolase-like_dom_sf"/>
</dbReference>
<dbReference type="SUPFAM" id="SSF55811">
    <property type="entry name" value="Nudix"/>
    <property type="match status" value="1"/>
</dbReference>
<dbReference type="FunFam" id="3.90.79.10:FF:000024">
    <property type="entry name" value="ADP-ribose pyrophosphatase"/>
    <property type="match status" value="1"/>
</dbReference>
<evidence type="ECO:0000259" key="3">
    <source>
        <dbReference type="PROSITE" id="PS51462"/>
    </source>
</evidence>
<name>A0A226BYA1_9FIRM</name>
<proteinExistence type="predicted"/>
<dbReference type="PANTHER" id="PTHR11839:SF18">
    <property type="entry name" value="NUDIX HYDROLASE DOMAIN-CONTAINING PROTEIN"/>
    <property type="match status" value="1"/>
</dbReference>
<comment type="cofactor">
    <cofactor evidence="1">
        <name>Mg(2+)</name>
        <dbReference type="ChEBI" id="CHEBI:18420"/>
    </cofactor>
</comment>
<keyword evidence="2" id="KW-0378">Hydrolase</keyword>
<dbReference type="InterPro" id="IPR000086">
    <property type="entry name" value="NUDIX_hydrolase_dom"/>
</dbReference>
<protein>
    <submittedName>
        <fullName evidence="4">ADP-ribose pyrophosphatase</fullName>
    </submittedName>
</protein>
<dbReference type="GO" id="GO:0016787">
    <property type="term" value="F:hydrolase activity"/>
    <property type="evidence" value="ECO:0007669"/>
    <property type="project" value="UniProtKB-KW"/>
</dbReference>
<dbReference type="Gene3D" id="3.90.79.10">
    <property type="entry name" value="Nucleoside Triphosphate Pyrophosphohydrolase"/>
    <property type="match status" value="1"/>
</dbReference>
<comment type="caution">
    <text evidence="4">The sequence shown here is derived from an EMBL/GenBank/DDBJ whole genome shotgun (WGS) entry which is preliminary data.</text>
</comment>
<dbReference type="EMBL" id="NIQC01000009">
    <property type="protein sequence ID" value="OWZ83993.1"/>
    <property type="molecule type" value="Genomic_DNA"/>
</dbReference>
<evidence type="ECO:0000256" key="2">
    <source>
        <dbReference type="ARBA" id="ARBA00022801"/>
    </source>
</evidence>
<dbReference type="GO" id="GO:0005829">
    <property type="term" value="C:cytosol"/>
    <property type="evidence" value="ECO:0007669"/>
    <property type="project" value="TreeGrafter"/>
</dbReference>
<feature type="domain" description="Nudix hydrolase" evidence="3">
    <location>
        <begin position="38"/>
        <end position="165"/>
    </location>
</feature>
<keyword evidence="5" id="KW-1185">Reference proteome</keyword>
<dbReference type="GO" id="GO:0006753">
    <property type="term" value="P:nucleoside phosphate metabolic process"/>
    <property type="evidence" value="ECO:0007669"/>
    <property type="project" value="TreeGrafter"/>
</dbReference>
<dbReference type="PROSITE" id="PS51462">
    <property type="entry name" value="NUDIX"/>
    <property type="match status" value="1"/>
</dbReference>
<reference evidence="4 5" key="1">
    <citation type="submission" date="2017-06" db="EMBL/GenBank/DDBJ databases">
        <title>Draft Genome Sequence of Natranaerobius trueperi halophilic, alkalithermophilic bacteria from soda lakes.</title>
        <authorList>
            <person name="Zhao B."/>
        </authorList>
    </citation>
    <scope>NUCLEOTIDE SEQUENCE [LARGE SCALE GENOMIC DNA]</scope>
    <source>
        <strain evidence="4 5">DSM 18760</strain>
    </source>
</reference>
<evidence type="ECO:0000256" key="1">
    <source>
        <dbReference type="ARBA" id="ARBA00001946"/>
    </source>
</evidence>
<sequence>MSEKTIQKDTVYEGKVINVERHDVIVENGNSGVREIVKHPGAVAILPIIGDKIYLVSQYRKAIEKKTIEIPAGKIESGEDPKACADRELKEELKMGPKSLEYMTTIYPSPGFLDEVIHIYIANGLYSCTADHDEDEVIHTVKLSLSEFKEKVIEGDIKDAKTIVSLLYYIQEHR</sequence>
<dbReference type="Pfam" id="PF00293">
    <property type="entry name" value="NUDIX"/>
    <property type="match status" value="1"/>
</dbReference>
<evidence type="ECO:0000313" key="4">
    <source>
        <dbReference type="EMBL" id="OWZ83993.1"/>
    </source>
</evidence>
<dbReference type="GO" id="GO:0019693">
    <property type="term" value="P:ribose phosphate metabolic process"/>
    <property type="evidence" value="ECO:0007669"/>
    <property type="project" value="TreeGrafter"/>
</dbReference>
<organism evidence="4 5">
    <name type="scientific">Natranaerobius trueperi</name>
    <dbReference type="NCBI Taxonomy" id="759412"/>
    <lineage>
        <taxon>Bacteria</taxon>
        <taxon>Bacillati</taxon>
        <taxon>Bacillota</taxon>
        <taxon>Clostridia</taxon>
        <taxon>Natranaerobiales</taxon>
        <taxon>Natranaerobiaceae</taxon>
        <taxon>Natranaerobius</taxon>
    </lineage>
</organism>
<dbReference type="Proteomes" id="UP000214588">
    <property type="component" value="Unassembled WGS sequence"/>
</dbReference>
<dbReference type="RefSeq" id="WP_089023283.1">
    <property type="nucleotide sequence ID" value="NZ_NIQC01000009.1"/>
</dbReference>
<dbReference type="AlphaFoldDB" id="A0A226BYA1"/>